<evidence type="ECO:0000256" key="7">
    <source>
        <dbReference type="ARBA" id="ARBA00022801"/>
    </source>
</evidence>
<keyword evidence="10" id="KW-1133">Transmembrane helix</keyword>
<dbReference type="SUPFAM" id="SSF53474">
    <property type="entry name" value="alpha/beta-Hydrolases"/>
    <property type="match status" value="1"/>
</dbReference>
<feature type="chain" id="PRO_5042097963" description="sn-1-specific diacylglycerol lipase" evidence="16">
    <location>
        <begin position="21"/>
        <end position="454"/>
    </location>
</feature>
<sequence>MPENLFYVLPIVAIALTAYGFSKKQGKDTEEAPPADSLGDVSLKIKTLLDSTKKKFGDKYSHVKLAVTLPALLQLIDQAEASRSSDTSSPRDESYNKAGKAATAKELDGLGGYLDFADWAYLPSRDEIKENLAGRGYKLLKHQEAKEAGQVGYFIATNPDTKTALIGVKGTSSMGDVLTDCCAAAVIRKLDRSFDSQDESLKEIRAHEGILYSSVALAEDLKPYITDFFLPLGYKILLCGHSLGAGAASLTSVLLRSQHPPLTKKDSIKVMAFASPPVLNHKAAEACSSFITTIVNNSDCIPRSSLNNVAILMELLSGVQEKLTEAGIDCKDMKSTAAFMAKLREGTGGAMIMTPEEGAALLQKSQTMVSRDDPDHLYVPGEVVLLYQKWQDKKKRNEAKDPEEKGEKKVSEPPSPAYSVITDGFTACLNMIEISNDMVGDHLCGAYRLKINNL</sequence>
<keyword evidence="9" id="KW-0442">Lipid degradation</keyword>
<organism evidence="18 19">
    <name type="scientific">Cylindrotheca closterium</name>
    <dbReference type="NCBI Taxonomy" id="2856"/>
    <lineage>
        <taxon>Eukaryota</taxon>
        <taxon>Sar</taxon>
        <taxon>Stramenopiles</taxon>
        <taxon>Ochrophyta</taxon>
        <taxon>Bacillariophyta</taxon>
        <taxon>Bacillariophyceae</taxon>
        <taxon>Bacillariophycidae</taxon>
        <taxon>Bacillariales</taxon>
        <taxon>Bacillariaceae</taxon>
        <taxon>Cylindrotheca</taxon>
    </lineage>
</organism>
<keyword evidence="16" id="KW-0732">Signal</keyword>
<keyword evidence="7" id="KW-0378">Hydrolase</keyword>
<evidence type="ECO:0000256" key="3">
    <source>
        <dbReference type="ARBA" id="ARBA00022475"/>
    </source>
</evidence>
<dbReference type="AlphaFoldDB" id="A0AAD2G9F5"/>
<evidence type="ECO:0000256" key="9">
    <source>
        <dbReference type="ARBA" id="ARBA00022963"/>
    </source>
</evidence>
<keyword evidence="4" id="KW-0597">Phosphoprotein</keyword>
<evidence type="ECO:0000256" key="4">
    <source>
        <dbReference type="ARBA" id="ARBA00022553"/>
    </source>
</evidence>
<keyword evidence="12" id="KW-0472">Membrane</keyword>
<evidence type="ECO:0000256" key="5">
    <source>
        <dbReference type="ARBA" id="ARBA00022692"/>
    </source>
</evidence>
<evidence type="ECO:0000313" key="19">
    <source>
        <dbReference type="Proteomes" id="UP001295423"/>
    </source>
</evidence>
<dbReference type="CDD" id="cd00519">
    <property type="entry name" value="Lipase_3"/>
    <property type="match status" value="1"/>
</dbReference>
<feature type="domain" description="Fungal lipase-type" evidence="17">
    <location>
        <begin position="186"/>
        <end position="306"/>
    </location>
</feature>
<evidence type="ECO:0000256" key="2">
    <source>
        <dbReference type="ARBA" id="ARBA00004651"/>
    </source>
</evidence>
<comment type="catalytic activity">
    <reaction evidence="13">
        <text>a 1,2-diacyl-sn-glycerol + H2O = a 2-acylglycerol + a fatty acid + H(+)</text>
        <dbReference type="Rhea" id="RHEA:33275"/>
        <dbReference type="ChEBI" id="CHEBI:15377"/>
        <dbReference type="ChEBI" id="CHEBI:15378"/>
        <dbReference type="ChEBI" id="CHEBI:17389"/>
        <dbReference type="ChEBI" id="CHEBI:17815"/>
        <dbReference type="ChEBI" id="CHEBI:28868"/>
        <dbReference type="EC" id="3.1.1.116"/>
    </reaction>
    <physiologicalReaction direction="left-to-right" evidence="13">
        <dbReference type="Rhea" id="RHEA:33276"/>
    </physiologicalReaction>
</comment>
<dbReference type="PANTHER" id="PTHR45792:SF8">
    <property type="entry name" value="DIACYLGLYCEROL LIPASE-ALPHA"/>
    <property type="match status" value="1"/>
</dbReference>
<evidence type="ECO:0000256" key="14">
    <source>
        <dbReference type="ARBA" id="ARBA00026104"/>
    </source>
</evidence>
<dbReference type="Pfam" id="PF01764">
    <property type="entry name" value="Lipase_3"/>
    <property type="match status" value="1"/>
</dbReference>
<evidence type="ECO:0000256" key="13">
    <source>
        <dbReference type="ARBA" id="ARBA00024531"/>
    </source>
</evidence>
<protein>
    <recommendedName>
        <fullName evidence="14">sn-1-specific diacylglycerol lipase</fullName>
        <ecNumber evidence="14">3.1.1.116</ecNumber>
    </recommendedName>
</protein>
<evidence type="ECO:0000256" key="15">
    <source>
        <dbReference type="SAM" id="MobiDB-lite"/>
    </source>
</evidence>
<evidence type="ECO:0000256" key="1">
    <source>
        <dbReference type="ARBA" id="ARBA00001913"/>
    </source>
</evidence>
<dbReference type="GO" id="GO:0016298">
    <property type="term" value="F:lipase activity"/>
    <property type="evidence" value="ECO:0007669"/>
    <property type="project" value="TreeGrafter"/>
</dbReference>
<dbReference type="GO" id="GO:0046872">
    <property type="term" value="F:metal ion binding"/>
    <property type="evidence" value="ECO:0007669"/>
    <property type="project" value="UniProtKB-KW"/>
</dbReference>
<reference evidence="18" key="1">
    <citation type="submission" date="2023-08" db="EMBL/GenBank/DDBJ databases">
        <authorList>
            <person name="Audoor S."/>
            <person name="Bilcke G."/>
        </authorList>
    </citation>
    <scope>NUCLEOTIDE SEQUENCE</scope>
</reference>
<evidence type="ECO:0000256" key="16">
    <source>
        <dbReference type="SAM" id="SignalP"/>
    </source>
</evidence>
<accession>A0AAD2G9F5</accession>
<name>A0AAD2G9F5_9STRA</name>
<dbReference type="InterPro" id="IPR052214">
    <property type="entry name" value="DAG_Lipase-Related"/>
</dbReference>
<evidence type="ECO:0000256" key="10">
    <source>
        <dbReference type="ARBA" id="ARBA00022989"/>
    </source>
</evidence>
<keyword evidence="19" id="KW-1185">Reference proteome</keyword>
<feature type="region of interest" description="Disordered" evidence="15">
    <location>
        <begin position="394"/>
        <end position="416"/>
    </location>
</feature>
<keyword evidence="8" id="KW-0106">Calcium</keyword>
<dbReference type="PANTHER" id="PTHR45792">
    <property type="entry name" value="DIACYLGLYCEROL LIPASE HOMOLOG-RELATED"/>
    <property type="match status" value="1"/>
</dbReference>
<comment type="subcellular location">
    <subcellularLocation>
        <location evidence="2">Cell membrane</location>
        <topology evidence="2">Multi-pass membrane protein</topology>
    </subcellularLocation>
</comment>
<keyword evidence="3" id="KW-1003">Cell membrane</keyword>
<evidence type="ECO:0000313" key="18">
    <source>
        <dbReference type="EMBL" id="CAJ1966274.1"/>
    </source>
</evidence>
<keyword evidence="11" id="KW-0443">Lipid metabolism</keyword>
<comment type="cofactor">
    <cofactor evidence="1">
        <name>Ca(2+)</name>
        <dbReference type="ChEBI" id="CHEBI:29108"/>
    </cofactor>
</comment>
<dbReference type="EC" id="3.1.1.116" evidence="14"/>
<dbReference type="Gene3D" id="3.40.50.1820">
    <property type="entry name" value="alpha/beta hydrolase"/>
    <property type="match status" value="1"/>
</dbReference>
<proteinExistence type="predicted"/>
<dbReference type="GO" id="GO:0016042">
    <property type="term" value="P:lipid catabolic process"/>
    <property type="evidence" value="ECO:0007669"/>
    <property type="project" value="UniProtKB-KW"/>
</dbReference>
<evidence type="ECO:0000259" key="17">
    <source>
        <dbReference type="Pfam" id="PF01764"/>
    </source>
</evidence>
<evidence type="ECO:0000256" key="11">
    <source>
        <dbReference type="ARBA" id="ARBA00023098"/>
    </source>
</evidence>
<dbReference type="InterPro" id="IPR002921">
    <property type="entry name" value="Fungal_lipase-type"/>
</dbReference>
<evidence type="ECO:0000256" key="8">
    <source>
        <dbReference type="ARBA" id="ARBA00022837"/>
    </source>
</evidence>
<keyword evidence="6" id="KW-0479">Metal-binding</keyword>
<dbReference type="GO" id="GO:0005886">
    <property type="term" value="C:plasma membrane"/>
    <property type="evidence" value="ECO:0007669"/>
    <property type="project" value="UniProtKB-SubCell"/>
</dbReference>
<feature type="compositionally biased region" description="Basic and acidic residues" evidence="15">
    <location>
        <begin position="398"/>
        <end position="411"/>
    </location>
</feature>
<dbReference type="EMBL" id="CAKOGP040002269">
    <property type="protein sequence ID" value="CAJ1966274.1"/>
    <property type="molecule type" value="Genomic_DNA"/>
</dbReference>
<dbReference type="Proteomes" id="UP001295423">
    <property type="component" value="Unassembled WGS sequence"/>
</dbReference>
<evidence type="ECO:0000256" key="6">
    <source>
        <dbReference type="ARBA" id="ARBA00022723"/>
    </source>
</evidence>
<evidence type="ECO:0000256" key="12">
    <source>
        <dbReference type="ARBA" id="ARBA00023136"/>
    </source>
</evidence>
<comment type="caution">
    <text evidence="18">The sequence shown here is derived from an EMBL/GenBank/DDBJ whole genome shotgun (WGS) entry which is preliminary data.</text>
</comment>
<keyword evidence="5" id="KW-0812">Transmembrane</keyword>
<feature type="signal peptide" evidence="16">
    <location>
        <begin position="1"/>
        <end position="20"/>
    </location>
</feature>
<gene>
    <name evidence="18" type="ORF">CYCCA115_LOCUS21857</name>
</gene>
<dbReference type="InterPro" id="IPR029058">
    <property type="entry name" value="AB_hydrolase_fold"/>
</dbReference>